<comment type="subcellular location">
    <subcellularLocation>
        <location evidence="1">Membrane</location>
        <topology evidence="1">Multi-pass membrane protein</topology>
    </subcellularLocation>
</comment>
<feature type="transmembrane region" description="Helical" evidence="6">
    <location>
        <begin position="76"/>
        <end position="97"/>
    </location>
</feature>
<organism evidence="8 9">
    <name type="scientific">Litorisediminicola beolgyonensis</name>
    <dbReference type="NCBI Taxonomy" id="1173614"/>
    <lineage>
        <taxon>Bacteria</taxon>
        <taxon>Pseudomonadati</taxon>
        <taxon>Pseudomonadota</taxon>
        <taxon>Alphaproteobacteria</taxon>
        <taxon>Rhodobacterales</taxon>
        <taxon>Paracoccaceae</taxon>
        <taxon>Litorisediminicola</taxon>
    </lineage>
</organism>
<dbReference type="RefSeq" id="WP_386804704.1">
    <property type="nucleotide sequence ID" value="NZ_JBHTMU010000027.1"/>
</dbReference>
<dbReference type="Pfam" id="PF00892">
    <property type="entry name" value="EamA"/>
    <property type="match status" value="2"/>
</dbReference>
<feature type="domain" description="EamA" evidence="7">
    <location>
        <begin position="166"/>
        <end position="296"/>
    </location>
</feature>
<dbReference type="InterPro" id="IPR050638">
    <property type="entry name" value="AA-Vitamin_Transporters"/>
</dbReference>
<evidence type="ECO:0000313" key="9">
    <source>
        <dbReference type="Proteomes" id="UP001597135"/>
    </source>
</evidence>
<keyword evidence="9" id="KW-1185">Reference proteome</keyword>
<keyword evidence="3 6" id="KW-0812">Transmembrane</keyword>
<reference evidence="9" key="1">
    <citation type="journal article" date="2019" name="Int. J. Syst. Evol. Microbiol.">
        <title>The Global Catalogue of Microorganisms (GCM) 10K type strain sequencing project: providing services to taxonomists for standard genome sequencing and annotation.</title>
        <authorList>
            <consortium name="The Broad Institute Genomics Platform"/>
            <consortium name="The Broad Institute Genome Sequencing Center for Infectious Disease"/>
            <person name="Wu L."/>
            <person name="Ma J."/>
        </authorList>
    </citation>
    <scope>NUCLEOTIDE SEQUENCE [LARGE SCALE GENOMIC DNA]</scope>
    <source>
        <strain evidence="9">CCUG 62953</strain>
    </source>
</reference>
<dbReference type="SUPFAM" id="SSF103481">
    <property type="entry name" value="Multidrug resistance efflux transporter EmrE"/>
    <property type="match status" value="2"/>
</dbReference>
<evidence type="ECO:0000256" key="4">
    <source>
        <dbReference type="ARBA" id="ARBA00022989"/>
    </source>
</evidence>
<dbReference type="InterPro" id="IPR037185">
    <property type="entry name" value="EmrE-like"/>
</dbReference>
<evidence type="ECO:0000256" key="6">
    <source>
        <dbReference type="SAM" id="Phobius"/>
    </source>
</evidence>
<feature type="transmembrane region" description="Helical" evidence="6">
    <location>
        <begin position="103"/>
        <end position="123"/>
    </location>
</feature>
<feature type="transmembrane region" description="Helical" evidence="6">
    <location>
        <begin position="282"/>
        <end position="302"/>
    </location>
</feature>
<feature type="transmembrane region" description="Helical" evidence="6">
    <location>
        <begin position="258"/>
        <end position="276"/>
    </location>
</feature>
<dbReference type="PANTHER" id="PTHR32322">
    <property type="entry name" value="INNER MEMBRANE TRANSPORTER"/>
    <property type="match status" value="1"/>
</dbReference>
<comment type="caution">
    <text evidence="8">The sequence shown here is derived from an EMBL/GenBank/DDBJ whole genome shotgun (WGS) entry which is preliminary data.</text>
</comment>
<dbReference type="EMBL" id="JBHTMU010000027">
    <property type="protein sequence ID" value="MFD1343608.1"/>
    <property type="molecule type" value="Genomic_DNA"/>
</dbReference>
<feature type="domain" description="EamA" evidence="7">
    <location>
        <begin position="18"/>
        <end position="149"/>
    </location>
</feature>
<keyword evidence="4 6" id="KW-1133">Transmembrane helix</keyword>
<evidence type="ECO:0000256" key="2">
    <source>
        <dbReference type="ARBA" id="ARBA00007362"/>
    </source>
</evidence>
<accession>A0ABW3ZLU4</accession>
<name>A0ABW3ZLU4_9RHOB</name>
<feature type="transmembrane region" description="Helical" evidence="6">
    <location>
        <begin position="12"/>
        <end position="37"/>
    </location>
</feature>
<feature type="transmembrane region" description="Helical" evidence="6">
    <location>
        <begin position="226"/>
        <end position="246"/>
    </location>
</feature>
<evidence type="ECO:0000259" key="7">
    <source>
        <dbReference type="Pfam" id="PF00892"/>
    </source>
</evidence>
<evidence type="ECO:0000256" key="5">
    <source>
        <dbReference type="ARBA" id="ARBA00023136"/>
    </source>
</evidence>
<feature type="transmembrane region" description="Helical" evidence="6">
    <location>
        <begin position="195"/>
        <end position="214"/>
    </location>
</feature>
<comment type="similarity">
    <text evidence="2">Belongs to the EamA transporter family.</text>
</comment>
<dbReference type="PANTHER" id="PTHR32322:SF2">
    <property type="entry name" value="EAMA DOMAIN-CONTAINING PROTEIN"/>
    <property type="match status" value="1"/>
</dbReference>
<proteinExistence type="inferred from homology"/>
<evidence type="ECO:0000256" key="3">
    <source>
        <dbReference type="ARBA" id="ARBA00022692"/>
    </source>
</evidence>
<evidence type="ECO:0000256" key="1">
    <source>
        <dbReference type="ARBA" id="ARBA00004141"/>
    </source>
</evidence>
<feature type="transmembrane region" description="Helical" evidence="6">
    <location>
        <begin position="135"/>
        <end position="153"/>
    </location>
</feature>
<feature type="transmembrane region" description="Helical" evidence="6">
    <location>
        <begin position="165"/>
        <end position="183"/>
    </location>
</feature>
<sequence length="315" mass="32762">MQKTSPFAPRITLASWAMVAALGVTWGGTFVVIELALRGIGPAWLAAARISGAAIVTVAIWQMLGGRLFLSDARPYGRLAIVGVLNTALPFMLLSWGQVRVTSGFAGVSMAAVALIVLPLAHLFLPGERLTLRRVIGFGIGFLGVTILLTGAGALESSGDPLEPFGRLACLGAAACYASSSVMMRRLPPIDPIGLAAVPLLFGALVVVPVAALAEGAPALPDRATLFWLVLLGLVPTAGANLLRVLVIRTAGPVFMSLVNYQVPVWSVVLGILILNEPAPPTLWSALALILAGVAVSQWAALRVLFRRRGRGAGG</sequence>
<dbReference type="Proteomes" id="UP001597135">
    <property type="component" value="Unassembled WGS sequence"/>
</dbReference>
<dbReference type="InterPro" id="IPR000620">
    <property type="entry name" value="EamA_dom"/>
</dbReference>
<protein>
    <submittedName>
        <fullName evidence="8">DMT family transporter</fullName>
    </submittedName>
</protein>
<feature type="transmembrane region" description="Helical" evidence="6">
    <location>
        <begin position="43"/>
        <end position="64"/>
    </location>
</feature>
<gene>
    <name evidence="8" type="ORF">ACFQ4E_14350</name>
</gene>
<keyword evidence="5 6" id="KW-0472">Membrane</keyword>
<evidence type="ECO:0000313" key="8">
    <source>
        <dbReference type="EMBL" id="MFD1343608.1"/>
    </source>
</evidence>